<evidence type="ECO:0000259" key="1">
    <source>
        <dbReference type="Pfam" id="PF00535"/>
    </source>
</evidence>
<dbReference type="Pfam" id="PF00535">
    <property type="entry name" value="Glycos_transf_2"/>
    <property type="match status" value="1"/>
</dbReference>
<dbReference type="PANTHER" id="PTHR43685">
    <property type="entry name" value="GLYCOSYLTRANSFERASE"/>
    <property type="match status" value="1"/>
</dbReference>
<name>A0A917EMA0_9RHOB</name>
<dbReference type="InterPro" id="IPR001173">
    <property type="entry name" value="Glyco_trans_2-like"/>
</dbReference>
<proteinExistence type="predicted"/>
<dbReference type="AlphaFoldDB" id="A0A917EMA0"/>
<sequence length="307" mass="33163">MPKFTIVIPIYNAADTLPQTLDSIRAQTFTDWQALLVDDGSTDESFELAYQAELADPRFKACCNNGKGPSDARNYGAMVLADGDYIAFCDADDIWLPGKLQSVADAFDTQQADAIYGQIGFFQHCPDKLSTVSTVPEGPVSVPMLLGENPVCTTSNLTVRREVLMSLGGFDDRMIHNEDLELLIRLVGNGFTLLGVDARHVLYRTSVGGLSADLDAMRIGRDRALSTAAGFGFAPDAAAEAIHLRYLARRALRLDVEPKIALRLARAGLSQDARAFLSPPRRGAATVVAALCAPVMPAALRRSLFAQ</sequence>
<evidence type="ECO:0000313" key="2">
    <source>
        <dbReference type="EMBL" id="GGE62442.1"/>
    </source>
</evidence>
<dbReference type="EMBL" id="BMKN01000003">
    <property type="protein sequence ID" value="GGE62442.1"/>
    <property type="molecule type" value="Genomic_DNA"/>
</dbReference>
<reference evidence="2" key="1">
    <citation type="journal article" date="2014" name="Int. J. Syst. Evol. Microbiol.">
        <title>Complete genome sequence of Corynebacterium casei LMG S-19264T (=DSM 44701T), isolated from a smear-ripened cheese.</title>
        <authorList>
            <consortium name="US DOE Joint Genome Institute (JGI-PGF)"/>
            <person name="Walter F."/>
            <person name="Albersmeier A."/>
            <person name="Kalinowski J."/>
            <person name="Ruckert C."/>
        </authorList>
    </citation>
    <scope>NUCLEOTIDE SEQUENCE</scope>
    <source>
        <strain evidence="2">CGMCC 1.16012</strain>
    </source>
</reference>
<keyword evidence="3" id="KW-1185">Reference proteome</keyword>
<evidence type="ECO:0000313" key="3">
    <source>
        <dbReference type="Proteomes" id="UP000606730"/>
    </source>
</evidence>
<protein>
    <recommendedName>
        <fullName evidence="1">Glycosyltransferase 2-like domain-containing protein</fullName>
    </recommendedName>
</protein>
<dbReference type="Gene3D" id="3.90.550.10">
    <property type="entry name" value="Spore Coat Polysaccharide Biosynthesis Protein SpsA, Chain A"/>
    <property type="match status" value="1"/>
</dbReference>
<reference evidence="2" key="2">
    <citation type="submission" date="2020-09" db="EMBL/GenBank/DDBJ databases">
        <authorList>
            <person name="Sun Q."/>
            <person name="Zhou Y."/>
        </authorList>
    </citation>
    <scope>NUCLEOTIDE SEQUENCE</scope>
    <source>
        <strain evidence="2">CGMCC 1.16012</strain>
    </source>
</reference>
<dbReference type="PANTHER" id="PTHR43685:SF2">
    <property type="entry name" value="GLYCOSYLTRANSFERASE 2-LIKE DOMAIN-CONTAINING PROTEIN"/>
    <property type="match status" value="1"/>
</dbReference>
<gene>
    <name evidence="2" type="ORF">GCM10011517_32690</name>
</gene>
<feature type="domain" description="Glycosyltransferase 2-like" evidence="1">
    <location>
        <begin position="5"/>
        <end position="166"/>
    </location>
</feature>
<dbReference type="SUPFAM" id="SSF53448">
    <property type="entry name" value="Nucleotide-diphospho-sugar transferases"/>
    <property type="match status" value="1"/>
</dbReference>
<dbReference type="InterPro" id="IPR029044">
    <property type="entry name" value="Nucleotide-diphossugar_trans"/>
</dbReference>
<dbReference type="CDD" id="cd00761">
    <property type="entry name" value="Glyco_tranf_GTA_type"/>
    <property type="match status" value="1"/>
</dbReference>
<organism evidence="2 3">
    <name type="scientific">Actibacterium pelagium</name>
    <dbReference type="NCBI Taxonomy" id="2029103"/>
    <lineage>
        <taxon>Bacteria</taxon>
        <taxon>Pseudomonadati</taxon>
        <taxon>Pseudomonadota</taxon>
        <taxon>Alphaproteobacteria</taxon>
        <taxon>Rhodobacterales</taxon>
        <taxon>Roseobacteraceae</taxon>
        <taxon>Actibacterium</taxon>
    </lineage>
</organism>
<accession>A0A917EMA0</accession>
<dbReference type="OrthoDB" id="5291101at2"/>
<dbReference type="RefSeq" id="WP_095595272.1">
    <property type="nucleotide sequence ID" value="NZ_BMKN01000003.1"/>
</dbReference>
<dbReference type="InterPro" id="IPR050834">
    <property type="entry name" value="Glycosyltransf_2"/>
</dbReference>
<dbReference type="Proteomes" id="UP000606730">
    <property type="component" value="Unassembled WGS sequence"/>
</dbReference>
<comment type="caution">
    <text evidence="2">The sequence shown here is derived from an EMBL/GenBank/DDBJ whole genome shotgun (WGS) entry which is preliminary data.</text>
</comment>